<dbReference type="Pfam" id="PF02893">
    <property type="entry name" value="GRAM"/>
    <property type="match status" value="1"/>
</dbReference>
<dbReference type="InterPro" id="IPR035892">
    <property type="entry name" value="C2_domain_sf"/>
</dbReference>
<evidence type="ECO:0000256" key="1">
    <source>
        <dbReference type="ARBA" id="ARBA00004167"/>
    </source>
</evidence>
<dbReference type="SMART" id="SM00568">
    <property type="entry name" value="GRAM"/>
    <property type="match status" value="1"/>
</dbReference>
<dbReference type="PRINTS" id="PR00360">
    <property type="entry name" value="C2DOMAIN"/>
</dbReference>
<evidence type="ECO:0000313" key="7">
    <source>
        <dbReference type="EMBL" id="MCD7463112.1"/>
    </source>
</evidence>
<accession>A0ABS8SXK8</accession>
<comment type="caution">
    <text evidence="7">The sequence shown here is derived from an EMBL/GenBank/DDBJ whole genome shotgun (WGS) entry which is preliminary data.</text>
</comment>
<dbReference type="SMART" id="SM00239">
    <property type="entry name" value="C2"/>
    <property type="match status" value="1"/>
</dbReference>
<dbReference type="InterPro" id="IPR031968">
    <property type="entry name" value="VASt"/>
</dbReference>
<keyword evidence="2" id="KW-0812">Transmembrane</keyword>
<dbReference type="InterPro" id="IPR044655">
    <property type="entry name" value="BAGP1-like"/>
</dbReference>
<dbReference type="SUPFAM" id="SSF49562">
    <property type="entry name" value="C2 domain (Calcium/lipid-binding domain, CaLB)"/>
    <property type="match status" value="1"/>
</dbReference>
<evidence type="ECO:0000259" key="6">
    <source>
        <dbReference type="PROSITE" id="PS51778"/>
    </source>
</evidence>
<proteinExistence type="predicted"/>
<dbReference type="PANTHER" id="PTHR47038">
    <property type="entry name" value="BAG-ASSOCIATED GRAM PROTEIN 1"/>
    <property type="match status" value="1"/>
</dbReference>
<sequence>MIVEAALGFLLPSWWEVQVAVAAASFVILSCWFFNLGGDEIVDYRARVDGSGVVSSVINEKVEDDPALRATGFDMGQLKGDPQTTSAYIIKVELLAAKNLTAANLNGTSDPYAIISCGSLKRFSSMVPGSRNPMWGEEFNFSVDELPVEINVTIYDWDIIWKSAVLGSVMIPVENEGQTGAEWHTLDSSSGQVVEHSYSCALERSFLYHGRMYVSAWHICFHSNVFSKKIKVIIPFAEIDEIRRSQHAFVNPAVTVILHMGAGGHGVPPLGNPDGRVRYKFASFWNRNHALRSLRHSADNYHEMLEAEKKEMEQSALRAHSSSVKGCKKMEINQEESLTKIQKSQPFIKEEVLSSVYNDVLTCTAEQFFHLLLADGSNFTNEYRAAGKDFNLNMGQWNSADEYDGQVREITFRTICNSPMCPPDTAVTEYQHVVLSLDKKTLVFETVQQAHDVPFGSCFEVHCRWSLETTSESSCSLDIKAGAHFKKWCIMQSKIKTGAINEYKKELATMLEVARSFFKPRVSVSEIEDVIYRSQSLYDQCTLSPPRRSSARPCNS</sequence>
<dbReference type="Pfam" id="PF00168">
    <property type="entry name" value="C2"/>
    <property type="match status" value="1"/>
</dbReference>
<keyword evidence="8" id="KW-1185">Reference proteome</keyword>
<dbReference type="PROSITE" id="PS50004">
    <property type="entry name" value="C2"/>
    <property type="match status" value="1"/>
</dbReference>
<protein>
    <recommendedName>
        <fullName evidence="9">BAG-associated GRAM protein 1</fullName>
    </recommendedName>
</protein>
<feature type="domain" description="VASt" evidence="6">
    <location>
        <begin position="352"/>
        <end position="522"/>
    </location>
</feature>
<evidence type="ECO:0008006" key="9">
    <source>
        <dbReference type="Google" id="ProtNLM"/>
    </source>
</evidence>
<dbReference type="Pfam" id="PF16016">
    <property type="entry name" value="VASt"/>
    <property type="match status" value="1"/>
</dbReference>
<dbReference type="PANTHER" id="PTHR47038:SF1">
    <property type="entry name" value="BAG-ASSOCIATED GRAM PROTEIN 1"/>
    <property type="match status" value="1"/>
</dbReference>
<dbReference type="Proteomes" id="UP000823775">
    <property type="component" value="Unassembled WGS sequence"/>
</dbReference>
<dbReference type="Gene3D" id="2.60.40.150">
    <property type="entry name" value="C2 domain"/>
    <property type="match status" value="1"/>
</dbReference>
<dbReference type="InterPro" id="IPR004182">
    <property type="entry name" value="GRAM"/>
</dbReference>
<evidence type="ECO:0000313" key="8">
    <source>
        <dbReference type="Proteomes" id="UP000823775"/>
    </source>
</evidence>
<reference evidence="7 8" key="1">
    <citation type="journal article" date="2021" name="BMC Genomics">
        <title>Datura genome reveals duplications of psychoactive alkaloid biosynthetic genes and high mutation rate following tissue culture.</title>
        <authorList>
            <person name="Rajewski A."/>
            <person name="Carter-House D."/>
            <person name="Stajich J."/>
            <person name="Litt A."/>
        </authorList>
    </citation>
    <scope>NUCLEOTIDE SEQUENCE [LARGE SCALE GENOMIC DNA]</scope>
    <source>
        <strain evidence="7">AR-01</strain>
    </source>
</reference>
<evidence type="ECO:0000256" key="2">
    <source>
        <dbReference type="ARBA" id="ARBA00022692"/>
    </source>
</evidence>
<dbReference type="CDD" id="cd00030">
    <property type="entry name" value="C2"/>
    <property type="match status" value="1"/>
</dbReference>
<name>A0ABS8SXK8_DATST</name>
<evidence type="ECO:0000256" key="3">
    <source>
        <dbReference type="ARBA" id="ARBA00022989"/>
    </source>
</evidence>
<dbReference type="EMBL" id="JACEIK010000865">
    <property type="protein sequence ID" value="MCD7463112.1"/>
    <property type="molecule type" value="Genomic_DNA"/>
</dbReference>
<dbReference type="InterPro" id="IPR011993">
    <property type="entry name" value="PH-like_dom_sf"/>
</dbReference>
<evidence type="ECO:0000256" key="4">
    <source>
        <dbReference type="ARBA" id="ARBA00023136"/>
    </source>
</evidence>
<keyword evidence="3" id="KW-1133">Transmembrane helix</keyword>
<dbReference type="InterPro" id="IPR000008">
    <property type="entry name" value="C2_dom"/>
</dbReference>
<organism evidence="7 8">
    <name type="scientific">Datura stramonium</name>
    <name type="common">Jimsonweed</name>
    <name type="synonym">Common thornapple</name>
    <dbReference type="NCBI Taxonomy" id="4076"/>
    <lineage>
        <taxon>Eukaryota</taxon>
        <taxon>Viridiplantae</taxon>
        <taxon>Streptophyta</taxon>
        <taxon>Embryophyta</taxon>
        <taxon>Tracheophyta</taxon>
        <taxon>Spermatophyta</taxon>
        <taxon>Magnoliopsida</taxon>
        <taxon>eudicotyledons</taxon>
        <taxon>Gunneridae</taxon>
        <taxon>Pentapetalae</taxon>
        <taxon>asterids</taxon>
        <taxon>lamiids</taxon>
        <taxon>Solanales</taxon>
        <taxon>Solanaceae</taxon>
        <taxon>Solanoideae</taxon>
        <taxon>Datureae</taxon>
        <taxon>Datura</taxon>
    </lineage>
</organism>
<comment type="subcellular location">
    <subcellularLocation>
        <location evidence="1">Membrane</location>
        <topology evidence="1">Single-pass membrane protein</topology>
    </subcellularLocation>
</comment>
<keyword evidence="4" id="KW-0472">Membrane</keyword>
<dbReference type="Gene3D" id="2.30.29.30">
    <property type="entry name" value="Pleckstrin-homology domain (PH domain)/Phosphotyrosine-binding domain (PTB)"/>
    <property type="match status" value="1"/>
</dbReference>
<evidence type="ECO:0000259" key="5">
    <source>
        <dbReference type="PROSITE" id="PS50004"/>
    </source>
</evidence>
<dbReference type="PROSITE" id="PS51778">
    <property type="entry name" value="VAST"/>
    <property type="match status" value="1"/>
</dbReference>
<feature type="domain" description="C2" evidence="5">
    <location>
        <begin position="70"/>
        <end position="188"/>
    </location>
</feature>
<gene>
    <name evidence="7" type="ORF">HAX54_049981</name>
</gene>